<keyword evidence="1" id="KW-0732">Signal</keyword>
<dbReference type="InterPro" id="IPR037050">
    <property type="entry name" value="DUF1254_sf"/>
</dbReference>
<dbReference type="EMBL" id="CP129013">
    <property type="protein sequence ID" value="WLR42854.1"/>
    <property type="molecule type" value="Genomic_DNA"/>
</dbReference>
<dbReference type="PANTHER" id="PTHR36509">
    <property type="entry name" value="BLL3101 PROTEIN"/>
    <property type="match status" value="1"/>
</dbReference>
<evidence type="ECO:0000256" key="1">
    <source>
        <dbReference type="SAM" id="SignalP"/>
    </source>
</evidence>
<organism evidence="4 5">
    <name type="scientific">Bacillus carboniphilus</name>
    <dbReference type="NCBI Taxonomy" id="86663"/>
    <lineage>
        <taxon>Bacteria</taxon>
        <taxon>Bacillati</taxon>
        <taxon>Bacillota</taxon>
        <taxon>Bacilli</taxon>
        <taxon>Bacillales</taxon>
        <taxon>Bacillaceae</taxon>
        <taxon>Bacillus</taxon>
    </lineage>
</organism>
<sequence>MKLKSLFIFLLILSYLSPSSINANEIPKITNENFLDEIDVSSEETLAYLIGLKAYIYGYPIVEYERTKQELIKTRASINEFYYSEKLDTPSYADIVSPNADTLYSSAWLDLSQTPIILTIPENKEDRFYTVQMLDSYTNTFKNVPGVGGSNEEKQYVIVGPNWSGEVPEDIEVLKAPTNSIWLLGRTEVGEDVQKAIELETGVKIKKLIPFAGNQPIIEVPSDVFTSLSFFDVMVQSMQQNPPPTSEESLLNQFAKVGIDVNKGFDEANLSDEVKSGLERAINDAPKIIQNSFPLNLKTTNNWGYAKVIGSYGEDYLARAYITYSGFEANVKEIQTYLRSYTDQSAEKYDGKNVYRIHFEKEELPDVEAFWSITMYNQDMYLVENEMNRYSIGSNTEGLKYNEDGSLDIYMSHEPPEGKESNWLPAPLDEFNLITRLFEPTEETLKKLYLPAVKKVND</sequence>
<evidence type="ECO:0000313" key="4">
    <source>
        <dbReference type="EMBL" id="WLR42854.1"/>
    </source>
</evidence>
<dbReference type="InterPro" id="IPR037049">
    <property type="entry name" value="DUF1214_C_sf"/>
</dbReference>
<keyword evidence="5" id="KW-1185">Reference proteome</keyword>
<feature type="chain" id="PRO_5045780504" evidence="1">
    <location>
        <begin position="24"/>
        <end position="458"/>
    </location>
</feature>
<dbReference type="RefSeq" id="WP_306019823.1">
    <property type="nucleotide sequence ID" value="NZ_CP129013.1"/>
</dbReference>
<gene>
    <name evidence="4" type="ORF">LC087_01025</name>
</gene>
<dbReference type="Proteomes" id="UP001197974">
    <property type="component" value="Chromosome"/>
</dbReference>
<evidence type="ECO:0000259" key="3">
    <source>
        <dbReference type="Pfam" id="PF06863"/>
    </source>
</evidence>
<evidence type="ECO:0000313" key="5">
    <source>
        <dbReference type="Proteomes" id="UP001197974"/>
    </source>
</evidence>
<feature type="domain" description="DUF1254" evidence="3">
    <location>
        <begin position="78"/>
        <end position="206"/>
    </location>
</feature>
<dbReference type="Pfam" id="PF06742">
    <property type="entry name" value="DUF1214"/>
    <property type="match status" value="1"/>
</dbReference>
<dbReference type="InterPro" id="IPR010679">
    <property type="entry name" value="DUF1254"/>
</dbReference>
<dbReference type="PANTHER" id="PTHR36509:SF2">
    <property type="entry name" value="BLL3101 PROTEIN"/>
    <property type="match status" value="1"/>
</dbReference>
<dbReference type="Gene3D" id="2.60.120.600">
    <property type="entry name" value="Domain of unknown function DUF1214, C-terminal domain"/>
    <property type="match status" value="1"/>
</dbReference>
<name>A0ABY9JVN5_9BACI</name>
<evidence type="ECO:0000259" key="2">
    <source>
        <dbReference type="Pfam" id="PF06742"/>
    </source>
</evidence>
<dbReference type="InterPro" id="IPR010621">
    <property type="entry name" value="DUF1214"/>
</dbReference>
<dbReference type="Pfam" id="PF06863">
    <property type="entry name" value="DUF1254"/>
    <property type="match status" value="1"/>
</dbReference>
<proteinExistence type="predicted"/>
<dbReference type="SUPFAM" id="SSF160935">
    <property type="entry name" value="VPA0735-like"/>
    <property type="match status" value="1"/>
</dbReference>
<feature type="domain" description="DUF1214" evidence="2">
    <location>
        <begin position="335"/>
        <end position="441"/>
    </location>
</feature>
<protein>
    <submittedName>
        <fullName evidence="4">DUF1254 domain-containing protein</fullName>
    </submittedName>
</protein>
<accession>A0ABY9JVN5</accession>
<reference evidence="4 5" key="1">
    <citation type="submission" date="2023-06" db="EMBL/GenBank/DDBJ databases">
        <title>Five Gram-positive bacteria isolated from mangrove sediments in Shenzhen, Guangdong, China.</title>
        <authorList>
            <person name="Yu S."/>
            <person name="Zheng W."/>
            <person name="Huang Y."/>
        </authorList>
    </citation>
    <scope>NUCLEOTIDE SEQUENCE [LARGE SCALE GENOMIC DNA]</scope>
    <source>
        <strain evidence="4 5">SaN35-3</strain>
    </source>
</reference>
<feature type="signal peptide" evidence="1">
    <location>
        <begin position="1"/>
        <end position="23"/>
    </location>
</feature>
<dbReference type="Gene3D" id="2.60.40.1610">
    <property type="entry name" value="Domain of unknown function DUF1254"/>
    <property type="match status" value="1"/>
</dbReference>